<reference evidence="8 9" key="1">
    <citation type="submission" date="2024-01" db="EMBL/GenBank/DDBJ databases">
        <title>Comparative genomics of Cryptococcus and Kwoniella reveals pathogenesis evolution and contrasting modes of karyotype evolution via chromosome fusion or intercentromeric recombination.</title>
        <authorList>
            <person name="Coelho M.A."/>
            <person name="David-Palma M."/>
            <person name="Shea T."/>
            <person name="Bowers K."/>
            <person name="McGinley-Smith S."/>
            <person name="Mohammad A.W."/>
            <person name="Gnirke A."/>
            <person name="Yurkov A.M."/>
            <person name="Nowrousian M."/>
            <person name="Sun S."/>
            <person name="Cuomo C.A."/>
            <person name="Heitman J."/>
        </authorList>
    </citation>
    <scope>NUCLEOTIDE SEQUENCE [LARGE SCALE GENOMIC DNA]</scope>
    <source>
        <strain evidence="8 9">CBS 6074</strain>
    </source>
</reference>
<keyword evidence="2 7" id="KW-0812">Transmembrane</keyword>
<dbReference type="EMBL" id="CP144099">
    <property type="protein sequence ID" value="WWC86785.1"/>
    <property type="molecule type" value="Genomic_DNA"/>
</dbReference>
<keyword evidence="5 7" id="KW-0472">Membrane</keyword>
<dbReference type="InterPro" id="IPR013946">
    <property type="entry name" value="NCA2-like"/>
</dbReference>
<evidence type="ECO:0000256" key="4">
    <source>
        <dbReference type="ARBA" id="ARBA00023128"/>
    </source>
</evidence>
<keyword evidence="3 7" id="KW-1133">Transmembrane helix</keyword>
<evidence type="ECO:0000256" key="5">
    <source>
        <dbReference type="ARBA" id="ARBA00023136"/>
    </source>
</evidence>
<proteinExistence type="predicted"/>
<protein>
    <recommendedName>
        <fullName evidence="10">Nuclear control of ATPase protein 2</fullName>
    </recommendedName>
</protein>
<feature type="compositionally biased region" description="Low complexity" evidence="6">
    <location>
        <begin position="294"/>
        <end position="308"/>
    </location>
</feature>
<feature type="transmembrane region" description="Helical" evidence="7">
    <location>
        <begin position="521"/>
        <end position="542"/>
    </location>
</feature>
<gene>
    <name evidence="8" type="ORF">L201_001664</name>
</gene>
<dbReference type="AlphaFoldDB" id="A0AAX4JMY1"/>
<dbReference type="GeneID" id="91092336"/>
<evidence type="ECO:0000256" key="6">
    <source>
        <dbReference type="SAM" id="MobiDB-lite"/>
    </source>
</evidence>
<keyword evidence="4" id="KW-0496">Mitochondrion</keyword>
<comment type="subcellular location">
    <subcellularLocation>
        <location evidence="1">Mitochondrion membrane</location>
        <topology evidence="1">Multi-pass membrane protein</topology>
    </subcellularLocation>
</comment>
<dbReference type="GO" id="GO:0005741">
    <property type="term" value="C:mitochondrial outer membrane"/>
    <property type="evidence" value="ECO:0007669"/>
    <property type="project" value="TreeGrafter"/>
</dbReference>
<evidence type="ECO:0000256" key="7">
    <source>
        <dbReference type="SAM" id="Phobius"/>
    </source>
</evidence>
<evidence type="ECO:0008006" key="10">
    <source>
        <dbReference type="Google" id="ProtNLM"/>
    </source>
</evidence>
<dbReference type="PANTHER" id="PTHR28234">
    <property type="entry name" value="NUCLEAR CONTROL OF ATPASE PROTEIN 2"/>
    <property type="match status" value="1"/>
</dbReference>
<evidence type="ECO:0000256" key="1">
    <source>
        <dbReference type="ARBA" id="ARBA00004225"/>
    </source>
</evidence>
<keyword evidence="9" id="KW-1185">Reference proteome</keyword>
<evidence type="ECO:0000256" key="2">
    <source>
        <dbReference type="ARBA" id="ARBA00022692"/>
    </source>
</evidence>
<evidence type="ECO:0000256" key="3">
    <source>
        <dbReference type="ARBA" id="ARBA00022989"/>
    </source>
</evidence>
<dbReference type="Proteomes" id="UP001355207">
    <property type="component" value="Chromosome 2"/>
</dbReference>
<dbReference type="Pfam" id="PF08637">
    <property type="entry name" value="NCA2"/>
    <property type="match status" value="1"/>
</dbReference>
<feature type="region of interest" description="Disordered" evidence="6">
    <location>
        <begin position="294"/>
        <end position="320"/>
    </location>
</feature>
<evidence type="ECO:0000313" key="8">
    <source>
        <dbReference type="EMBL" id="WWC86785.1"/>
    </source>
</evidence>
<sequence length="647" mass="72821">MSFLFHTIAPSYASEQLASHLSSLSTLPISTPPSDLTNASSSSSIHSKPNHKLETALHELSSTKHISRDKLIEVLKLLAKDSNHNNLIQNGYYLDSNGRYQTGRDTDNNTSEIDEEIEIEILGRAITIVWKEILQDLVQGALKLDEERNWWESSLNSRRGVGIYLLQTMPHRIYAALPPRSKLLSRPELQSFKLPPREALFKPLRTRTSSAITSITSPYNLTRREMLLSKKELEEKRDEIASKIGILASKGPNWISTTQSVSSSSSDQNLLNVKNETERVFSILCEVLDIPLPSSSSSAEVKSSSSSSRRSKRTPSPPIISIQSTPITLLSLLNQHLPKTNQSIDEILVIHSRPSVMTRLWFPALFLPPTLYLLASAVVRNKQWMKDQVKNAKETIKGFFVQWVWEPIEGIAKTLRGGGEGLGVAPTTVKSDQESLERMVLDLGRDYYHLSGSELDALSVKIRNGDMEEVLRVYEKELQSPVKNALMGSLVRTLLIQVQKTKTDLSLSLLSLDHLLRSQQLTFAFVGLAPSLLVLYGLGGWLRGVWKGEKRGKGRKKQYFNGLRSIERLLITSPKDSEEMSNKDRGLLIVSVSNLRTWSTGLVPGSSREHFIDDLRMIENPLLKRGDKFRVIERIWRCWGIDGNKRI</sequence>
<dbReference type="PANTHER" id="PTHR28234:SF1">
    <property type="entry name" value="NUCLEAR CONTROL OF ATPASE PROTEIN 2"/>
    <property type="match status" value="1"/>
</dbReference>
<organism evidence="8 9">
    <name type="scientific">Kwoniella dendrophila CBS 6074</name>
    <dbReference type="NCBI Taxonomy" id="1295534"/>
    <lineage>
        <taxon>Eukaryota</taxon>
        <taxon>Fungi</taxon>
        <taxon>Dikarya</taxon>
        <taxon>Basidiomycota</taxon>
        <taxon>Agaricomycotina</taxon>
        <taxon>Tremellomycetes</taxon>
        <taxon>Tremellales</taxon>
        <taxon>Cryptococcaceae</taxon>
        <taxon>Kwoniella</taxon>
    </lineage>
</organism>
<accession>A0AAX4JMY1</accession>
<evidence type="ECO:0000313" key="9">
    <source>
        <dbReference type="Proteomes" id="UP001355207"/>
    </source>
</evidence>
<dbReference type="RefSeq" id="XP_066073548.1">
    <property type="nucleotide sequence ID" value="XM_066217451.1"/>
</dbReference>
<name>A0AAX4JMY1_9TREE</name>